<evidence type="ECO:0000313" key="2">
    <source>
        <dbReference type="Proteomes" id="UP000019116"/>
    </source>
</evidence>
<protein>
    <submittedName>
        <fullName evidence="1">Uncharacterized protein</fullName>
    </submittedName>
</protein>
<dbReference type="Gramene" id="TraesCS1B03G0502600.2">
    <property type="protein sequence ID" value="TraesCS1B03G0502600.2.CDS"/>
    <property type="gene ID" value="TraesCS1B03G0502600"/>
</dbReference>
<proteinExistence type="predicted"/>
<keyword evidence="2" id="KW-1185">Reference proteome</keyword>
<dbReference type="Proteomes" id="UP000019116">
    <property type="component" value="Chromosome 1B"/>
</dbReference>
<sequence length="368" mass="42404">MVGLEGSALDEERMDRHGLSDTGGLSCVGGVSLLAPGTAFSTDFSILQELRTEKLFREYLEYREDSFNWAAEELVASCNSPVDLFLQTVPDERLFQEHFFNFVSLREQYSVVVDDADGSKESLADDGSPRFSTEAEIKLIRRKNHKDSLMKRLHGVRRYYAYCKALLQLDFIKWNSNPEEVLKRIKESTRWSDVLNDYELQRGLEGHMKFLRMHVSKLDKTSTSSSMTEFDKVALEEDINSRMSSELEKHLQFPDELLMREYFNRVKIRNLARECCIQAKKTGVILVEEFLPVRNLEEQMLPKSWPQNFGQQLLPRNLPQMKKRVKQSLDSTRAYLHPQGATRARALKYVVGAVSLACIIMAGQRESK</sequence>
<dbReference type="OrthoDB" id="1738249at2759"/>
<accession>A0A3B5YWT7</accession>
<dbReference type="Gramene" id="TraesCS1B02G170500.2">
    <property type="protein sequence ID" value="TraesCS1B02G170500.2"/>
    <property type="gene ID" value="TraesCS1B02G170500"/>
</dbReference>
<gene>
    <name evidence="1" type="primary">LOC123121154</name>
</gene>
<name>A0A3B5YWT7_WHEAT</name>
<reference evidence="1" key="2">
    <citation type="submission" date="2018-10" db="UniProtKB">
        <authorList>
            <consortium name="EnsemblPlants"/>
        </authorList>
    </citation>
    <scope>IDENTIFICATION</scope>
</reference>
<dbReference type="AlphaFoldDB" id="A0A3B5YWT7"/>
<reference evidence="1" key="1">
    <citation type="submission" date="2018-08" db="EMBL/GenBank/DDBJ databases">
        <authorList>
            <person name="Rossello M."/>
        </authorList>
    </citation>
    <scope>NUCLEOTIDE SEQUENCE [LARGE SCALE GENOMIC DNA]</scope>
    <source>
        <strain evidence="1">cv. Chinese Spring</strain>
    </source>
</reference>
<organism evidence="1">
    <name type="scientific">Triticum aestivum</name>
    <name type="common">Wheat</name>
    <dbReference type="NCBI Taxonomy" id="4565"/>
    <lineage>
        <taxon>Eukaryota</taxon>
        <taxon>Viridiplantae</taxon>
        <taxon>Streptophyta</taxon>
        <taxon>Embryophyta</taxon>
        <taxon>Tracheophyta</taxon>
        <taxon>Spermatophyta</taxon>
        <taxon>Magnoliopsida</taxon>
        <taxon>Liliopsida</taxon>
        <taxon>Poales</taxon>
        <taxon>Poaceae</taxon>
        <taxon>BOP clade</taxon>
        <taxon>Pooideae</taxon>
        <taxon>Triticodae</taxon>
        <taxon>Triticeae</taxon>
        <taxon>Triticinae</taxon>
        <taxon>Triticum</taxon>
    </lineage>
</organism>
<dbReference type="EnsemblPlants" id="TraesCS1B02G170500.2">
    <property type="protein sequence ID" value="TraesCS1B02G170500.2"/>
    <property type="gene ID" value="TraesCS1B02G170500"/>
</dbReference>
<evidence type="ECO:0000313" key="1">
    <source>
        <dbReference type="EnsemblPlants" id="TraesCS1B02G170500.2"/>
    </source>
</evidence>
<dbReference type="RefSeq" id="XP_044397017.1">
    <property type="nucleotide sequence ID" value="XM_044541082.1"/>
</dbReference>
<dbReference type="GeneID" id="123121154"/>